<keyword evidence="4 9" id="KW-0805">Transcription regulation</keyword>
<evidence type="ECO:0000256" key="3">
    <source>
        <dbReference type="ARBA" id="ARBA00020628"/>
    </source>
</evidence>
<evidence type="ECO:0000256" key="8">
    <source>
        <dbReference type="ARBA" id="ARBA00031256"/>
    </source>
</evidence>
<evidence type="ECO:0000313" key="12">
    <source>
        <dbReference type="Proteomes" id="UP000812966"/>
    </source>
</evidence>
<comment type="subcellular location">
    <subcellularLocation>
        <location evidence="1 9">Nucleus</location>
    </subcellularLocation>
</comment>
<dbReference type="GO" id="GO:0006357">
    <property type="term" value="P:regulation of transcription by RNA polymerase II"/>
    <property type="evidence" value="ECO:0007669"/>
    <property type="project" value="InterPro"/>
</dbReference>
<name>A0A8K0JLJ6_9TREE</name>
<feature type="region of interest" description="Disordered" evidence="10">
    <location>
        <begin position="273"/>
        <end position="292"/>
    </location>
</feature>
<dbReference type="PANTHER" id="PTHR35784">
    <property type="entry name" value="MEDIATOR OF RNA POLYMERASE II TRANSCRIPTION SUBUNIT 5"/>
    <property type="match status" value="1"/>
</dbReference>
<dbReference type="InterPro" id="IPR014801">
    <property type="entry name" value="Mediator_Med5_fun"/>
</dbReference>
<keyword evidence="5 9" id="KW-0010">Activator</keyword>
<evidence type="ECO:0000256" key="10">
    <source>
        <dbReference type="SAM" id="MobiDB-lite"/>
    </source>
</evidence>
<evidence type="ECO:0000256" key="6">
    <source>
        <dbReference type="ARBA" id="ARBA00023163"/>
    </source>
</evidence>
<protein>
    <recommendedName>
        <fullName evidence="3 9">Mediator of RNA polymerase II transcription subunit 5</fullName>
    </recommendedName>
    <alternativeName>
        <fullName evidence="8 9">Mediator complex subunit 5</fullName>
    </alternativeName>
</protein>
<evidence type="ECO:0000313" key="11">
    <source>
        <dbReference type="EMBL" id="KAG7528841.1"/>
    </source>
</evidence>
<evidence type="ECO:0000256" key="7">
    <source>
        <dbReference type="ARBA" id="ARBA00023242"/>
    </source>
</evidence>
<gene>
    <name evidence="9" type="primary">MED5</name>
    <name evidence="11" type="ORF">FFLO_05901</name>
</gene>
<sequence>MSFQRLIDSSLASGIGAAKWFGFVTRLIEKRTAGGDEVANVHEELWAAVLETVHKYRGVSATPLDYLQRTLQAADIPAATLLSQILYSRQELDTRTFDSIAACIFGIPVTRIEVAIQAAVTSRPAQLGEGNEPVYVELFRRCIHLGQAPSDYGQKLLIDVLEALGQATINNTAGIREAAQTALRDWVGSDPTTSDVVIHAIRKIAGGYTAGQNTEDNMKTAAARGLDDVRSATPDPLTETLVHGSTNTKAYTHIKTPVYITYALQNALEQTWTWQSSRRPDPTSGEGLNEGEEDIRNLPTAFRDLIHLGPILTSNPSTFAHFLLQASFERVFSSLRDLRQGAKRDAQMSVKPEDQIMVDLSNGTEPSERDRIATRIVKVGWNEIIWLFHNLAASLRFWKWSSAEGRAGSDWHQDWPYPNTVGQSLRIISDRYRTQLDELDVVLRGSHHGGNAVLSTFEIVCSTMRKSTLIARDELSTFGVGDLADGFDGTDSDRAVQSILERYAMLTGPPDSQLVYDTLTRPASWVKLGENACTQLATYWDTASPLMTAMSDNFLLLQLVCVFSSPTAILTHLNAAMTSDHVAPAIQNDPQTTLTNYGALVFLASTVCFKYDLPLPPALRTASQVHLVDELSTEEDLWLKGWIQAIFGTTGISDELLQSTSPEMLLRLATTLVSQAISAAISEVIDIETLHSGLSYFSQPLLSWCLAGIIDWLCSEIQRQGQVVCLLATRILSSDRFDGYQCVCGYISRRFAAFARIRGATTIDCGGKFSSNVGSFREG</sequence>
<evidence type="ECO:0000256" key="2">
    <source>
        <dbReference type="ARBA" id="ARBA00008782"/>
    </source>
</evidence>
<keyword evidence="6 9" id="KW-0804">Transcription</keyword>
<dbReference type="AlphaFoldDB" id="A0A8K0JLJ6"/>
<keyword evidence="7 9" id="KW-0539">Nucleus</keyword>
<comment type="function">
    <text evidence="9">Component of the Mediator complex, a coactivator involved in the regulated transcription of nearly all RNA polymerase II-dependent genes. Mediator functions as a bridge to convey information from gene-specific regulatory proteins to the basal RNA polymerase II transcription machinery. Mediator is recruited to promoters by direct interactions with regulatory proteins and serves as a scaffold for the assembly of a functional preinitiation complex with RNA polymerase II and the general transcription factors.</text>
</comment>
<dbReference type="GO" id="GO:0016592">
    <property type="term" value="C:mediator complex"/>
    <property type="evidence" value="ECO:0007669"/>
    <property type="project" value="InterPro"/>
</dbReference>
<dbReference type="OrthoDB" id="2591185at2759"/>
<proteinExistence type="inferred from homology"/>
<comment type="similarity">
    <text evidence="2 9">Belongs to the Mediator complex subunit 5 family.</text>
</comment>
<dbReference type="Pfam" id="PF08689">
    <property type="entry name" value="Med5"/>
    <property type="match status" value="1"/>
</dbReference>
<dbReference type="Proteomes" id="UP000812966">
    <property type="component" value="Unassembled WGS sequence"/>
</dbReference>
<comment type="caution">
    <text evidence="11">The sequence shown here is derived from an EMBL/GenBank/DDBJ whole genome shotgun (WGS) entry which is preliminary data.</text>
</comment>
<evidence type="ECO:0000256" key="5">
    <source>
        <dbReference type="ARBA" id="ARBA00023159"/>
    </source>
</evidence>
<dbReference type="PANTHER" id="PTHR35784:SF1">
    <property type="entry name" value="MEDIATOR OF RNA POLYMERASE II TRANSCRIPTION SUBUNIT 5"/>
    <property type="match status" value="1"/>
</dbReference>
<organism evidence="11 12">
    <name type="scientific">Filobasidium floriforme</name>
    <dbReference type="NCBI Taxonomy" id="5210"/>
    <lineage>
        <taxon>Eukaryota</taxon>
        <taxon>Fungi</taxon>
        <taxon>Dikarya</taxon>
        <taxon>Basidiomycota</taxon>
        <taxon>Agaricomycotina</taxon>
        <taxon>Tremellomycetes</taxon>
        <taxon>Filobasidiales</taxon>
        <taxon>Filobasidiaceae</taxon>
        <taxon>Filobasidium</taxon>
    </lineage>
</organism>
<comment type="subunit">
    <text evidence="9">Component of the Mediator complex.</text>
</comment>
<evidence type="ECO:0000256" key="4">
    <source>
        <dbReference type="ARBA" id="ARBA00023015"/>
    </source>
</evidence>
<dbReference type="GO" id="GO:0003712">
    <property type="term" value="F:transcription coregulator activity"/>
    <property type="evidence" value="ECO:0007669"/>
    <property type="project" value="InterPro"/>
</dbReference>
<evidence type="ECO:0000256" key="1">
    <source>
        <dbReference type="ARBA" id="ARBA00004123"/>
    </source>
</evidence>
<keyword evidence="12" id="KW-1185">Reference proteome</keyword>
<evidence type="ECO:0000256" key="9">
    <source>
        <dbReference type="RuleBase" id="RU364142"/>
    </source>
</evidence>
<reference evidence="11" key="1">
    <citation type="submission" date="2020-04" db="EMBL/GenBank/DDBJ databases">
        <title>Analysis of mating type loci in Filobasidium floriforme.</title>
        <authorList>
            <person name="Nowrousian M."/>
        </authorList>
    </citation>
    <scope>NUCLEOTIDE SEQUENCE</scope>
    <source>
        <strain evidence="11">CBS 6242</strain>
    </source>
</reference>
<dbReference type="EMBL" id="JABELV010000165">
    <property type="protein sequence ID" value="KAG7528841.1"/>
    <property type="molecule type" value="Genomic_DNA"/>
</dbReference>
<accession>A0A8K0JLJ6</accession>